<dbReference type="GO" id="GO:0044874">
    <property type="term" value="P:lipoprotein localization to outer membrane"/>
    <property type="evidence" value="ECO:0007669"/>
    <property type="project" value="UniProtKB-UniRule"/>
</dbReference>
<keyword evidence="12" id="KW-1185">Reference proteome</keyword>
<evidence type="ECO:0000256" key="6">
    <source>
        <dbReference type="ARBA" id="ARBA00022729"/>
    </source>
</evidence>
<comment type="subcellular location">
    <subcellularLocation>
        <location evidence="1 10">Periplasm</location>
    </subcellularLocation>
</comment>
<dbReference type="PANTHER" id="PTHR35869">
    <property type="entry name" value="OUTER-MEMBRANE LIPOPROTEIN CARRIER PROTEIN"/>
    <property type="match status" value="1"/>
</dbReference>
<evidence type="ECO:0000256" key="5">
    <source>
        <dbReference type="ARBA" id="ARBA00022448"/>
    </source>
</evidence>
<dbReference type="Gene3D" id="2.50.20.10">
    <property type="entry name" value="Lipoprotein localisation LolA/LolB/LppX"/>
    <property type="match status" value="1"/>
</dbReference>
<dbReference type="Proteomes" id="UP000243807">
    <property type="component" value="Chromosome"/>
</dbReference>
<evidence type="ECO:0000256" key="8">
    <source>
        <dbReference type="ARBA" id="ARBA00022927"/>
    </source>
</evidence>
<feature type="chain" id="PRO_5013410405" description="Outer-membrane lipoprotein carrier protein" evidence="10">
    <location>
        <begin position="24"/>
        <end position="209"/>
    </location>
</feature>
<feature type="signal peptide" evidence="10">
    <location>
        <begin position="1"/>
        <end position="23"/>
    </location>
</feature>
<keyword evidence="5 10" id="KW-0813">Transport</keyword>
<dbReference type="GO" id="GO:0042953">
    <property type="term" value="P:lipoprotein transport"/>
    <property type="evidence" value="ECO:0007669"/>
    <property type="project" value="InterPro"/>
</dbReference>
<dbReference type="SUPFAM" id="SSF89392">
    <property type="entry name" value="Prokaryotic lipoproteins and lipoprotein localization factors"/>
    <property type="match status" value="1"/>
</dbReference>
<evidence type="ECO:0000256" key="1">
    <source>
        <dbReference type="ARBA" id="ARBA00004418"/>
    </source>
</evidence>
<keyword evidence="7 10" id="KW-0574">Periplasm</keyword>
<evidence type="ECO:0000256" key="3">
    <source>
        <dbReference type="ARBA" id="ARBA00011245"/>
    </source>
</evidence>
<evidence type="ECO:0000256" key="10">
    <source>
        <dbReference type="HAMAP-Rule" id="MF_00240"/>
    </source>
</evidence>
<dbReference type="CDD" id="cd16325">
    <property type="entry name" value="LolA"/>
    <property type="match status" value="1"/>
</dbReference>
<dbReference type="AlphaFoldDB" id="A0A1P8UHW3"/>
<protein>
    <recommendedName>
        <fullName evidence="4 10">Outer-membrane lipoprotein carrier protein</fullName>
    </recommendedName>
</protein>
<keyword evidence="9 10" id="KW-0143">Chaperone</keyword>
<evidence type="ECO:0000313" key="11">
    <source>
        <dbReference type="EMBL" id="APZ43420.1"/>
    </source>
</evidence>
<dbReference type="NCBIfam" id="TIGR00547">
    <property type="entry name" value="lolA"/>
    <property type="match status" value="1"/>
</dbReference>
<comment type="function">
    <text evidence="10">Participates in the translocation of lipoproteins from the inner membrane to the outer membrane. Only forms a complex with a lipoprotein if the residue after the N-terminal Cys is not an aspartate (The Asp acts as a targeting signal to indicate that the lipoprotein should stay in the inner membrane).</text>
</comment>
<accession>A0A1P8UHW3</accession>
<sequence length="209" mass="23120" precursor="true">MEFPMPRLLIALCLFVFSAGAHADAVATLEHFFQSTTTLSGRFTQKVYETNGPEISHSSGTFELARPGRFRWSYVTPHRQVLVSNGHKLWIYDKGLAQVTVRAVGKTLGRAPIMLLGGGAPLSDAYTLSDDGTRNALAWVKLVPKDTRNSQFQSILLGLHAGKVVRMVMFDQFGHRTVIDFSAVKRNQTLPASDFRFVPPKGVDVVNML</sequence>
<evidence type="ECO:0000256" key="2">
    <source>
        <dbReference type="ARBA" id="ARBA00007615"/>
    </source>
</evidence>
<evidence type="ECO:0000256" key="9">
    <source>
        <dbReference type="ARBA" id="ARBA00023186"/>
    </source>
</evidence>
<dbReference type="InterPro" id="IPR004564">
    <property type="entry name" value="OM_lipoprot_carrier_LolA-like"/>
</dbReference>
<evidence type="ECO:0000256" key="7">
    <source>
        <dbReference type="ARBA" id="ARBA00022764"/>
    </source>
</evidence>
<dbReference type="GO" id="GO:0042597">
    <property type="term" value="C:periplasmic space"/>
    <property type="evidence" value="ECO:0007669"/>
    <property type="project" value="UniProtKB-SubCell"/>
</dbReference>
<name>A0A1P8UHW3_9GAMM</name>
<dbReference type="PANTHER" id="PTHR35869:SF1">
    <property type="entry name" value="OUTER-MEMBRANE LIPOPROTEIN CARRIER PROTEIN"/>
    <property type="match status" value="1"/>
</dbReference>
<reference evidence="11 12" key="1">
    <citation type="submission" date="2017-01" db="EMBL/GenBank/DDBJ databases">
        <title>Draft sequence of Acidihalobacter ferrooxidans strain DSM 14175 (strain V8).</title>
        <authorList>
            <person name="Khaleque H.N."/>
            <person name="Ramsay J.P."/>
            <person name="Murphy R.J.T."/>
            <person name="Kaksonen A.H."/>
            <person name="Boxall N.J."/>
            <person name="Watkin E.L.J."/>
        </authorList>
    </citation>
    <scope>NUCLEOTIDE SEQUENCE [LARGE SCALE GENOMIC DNA]</scope>
    <source>
        <strain evidence="11 12">V8</strain>
    </source>
</reference>
<gene>
    <name evidence="10" type="primary">lolA</name>
    <name evidence="11" type="ORF">BW247_10225</name>
</gene>
<comment type="subunit">
    <text evidence="3 10">Monomer.</text>
</comment>
<evidence type="ECO:0000256" key="4">
    <source>
        <dbReference type="ARBA" id="ARBA00014035"/>
    </source>
</evidence>
<keyword evidence="6 10" id="KW-0732">Signal</keyword>
<dbReference type="STRING" id="1765967.BW247_10225"/>
<dbReference type="InterPro" id="IPR029046">
    <property type="entry name" value="LolA/LolB/LppX"/>
</dbReference>
<organism evidence="11 12">
    <name type="scientific">Acidihalobacter ferrooxydans</name>
    <dbReference type="NCBI Taxonomy" id="1765967"/>
    <lineage>
        <taxon>Bacteria</taxon>
        <taxon>Pseudomonadati</taxon>
        <taxon>Pseudomonadota</taxon>
        <taxon>Gammaproteobacteria</taxon>
        <taxon>Chromatiales</taxon>
        <taxon>Ectothiorhodospiraceae</taxon>
        <taxon>Acidihalobacter</taxon>
    </lineage>
</organism>
<dbReference type="InterPro" id="IPR018323">
    <property type="entry name" value="OM_lipoprot_carrier_LolA_Pbac"/>
</dbReference>
<keyword evidence="8 10" id="KW-0653">Protein transport</keyword>
<dbReference type="Pfam" id="PF03548">
    <property type="entry name" value="LolA"/>
    <property type="match status" value="1"/>
</dbReference>
<comment type="similarity">
    <text evidence="2 10">Belongs to the LolA family.</text>
</comment>
<dbReference type="HAMAP" id="MF_00240">
    <property type="entry name" value="LolA"/>
    <property type="match status" value="1"/>
</dbReference>
<evidence type="ECO:0000313" key="12">
    <source>
        <dbReference type="Proteomes" id="UP000243807"/>
    </source>
</evidence>
<keyword evidence="11" id="KW-0449">Lipoprotein</keyword>
<dbReference type="EMBL" id="CP019434">
    <property type="protein sequence ID" value="APZ43420.1"/>
    <property type="molecule type" value="Genomic_DNA"/>
</dbReference>
<proteinExistence type="inferred from homology"/>
<dbReference type="KEGG" id="afy:BW247_10225"/>